<feature type="coiled-coil region" evidence="1">
    <location>
        <begin position="585"/>
        <end position="619"/>
    </location>
</feature>
<feature type="coiled-coil region" evidence="1">
    <location>
        <begin position="157"/>
        <end position="230"/>
    </location>
</feature>
<dbReference type="OrthoDB" id="393457at2"/>
<feature type="coiled-coil region" evidence="1">
    <location>
        <begin position="273"/>
        <end position="349"/>
    </location>
</feature>
<protein>
    <submittedName>
        <fullName evidence="2">Uncharacterized protein</fullName>
    </submittedName>
</protein>
<evidence type="ECO:0000313" key="3">
    <source>
        <dbReference type="Proteomes" id="UP000290243"/>
    </source>
</evidence>
<dbReference type="KEGG" id="mmau:NCTC10168_00658"/>
<reference evidence="2 3" key="1">
    <citation type="submission" date="2019-01" db="EMBL/GenBank/DDBJ databases">
        <authorList>
            <consortium name="Pathogen Informatics"/>
        </authorList>
    </citation>
    <scope>NUCLEOTIDE SEQUENCE [LARGE SCALE GENOMIC DNA]</scope>
    <source>
        <strain evidence="2 3">NCTC10168</strain>
    </source>
</reference>
<dbReference type="RefSeq" id="WP_129647066.1">
    <property type="nucleotide sequence ID" value="NZ_LR215037.1"/>
</dbReference>
<name>A0A449B540_9BACT</name>
<evidence type="ECO:0000313" key="2">
    <source>
        <dbReference type="EMBL" id="VEU75724.1"/>
    </source>
</evidence>
<gene>
    <name evidence="2" type="ORF">NCTC10168_00658</name>
</gene>
<evidence type="ECO:0000256" key="1">
    <source>
        <dbReference type="SAM" id="Coils"/>
    </source>
</evidence>
<feature type="coiled-coil region" evidence="1">
    <location>
        <begin position="654"/>
        <end position="684"/>
    </location>
</feature>
<keyword evidence="1" id="KW-0175">Coiled coil</keyword>
<proteinExistence type="predicted"/>
<sequence>MVWFFYKKGSKWKKNNKLSKLLFFLSGVSFISISLSCSINENNSFKVKDLKFESISDRSVLLTIETDLKLNENIVSKLVYLVNGKKYEKTYSKVNLELNQVLFEIENLPLNSKINVISIFINNIENNFLNLKTEFVNSKKTDPSNDLINQLELKNSKREAFNEIIKIENETKKQELQDLLNNAKTKVDVYEIRMQATDYKNKELANNQKAHELRERINVIENEIKKQELLNAFNLALNDDNGVPIVNTEIIKNNLQNLSNKIDQAFSDDQGALKNLEVKKQQLRDKIAQISDTAKKAEYERELERINSIADSLQATTEVNTLDNKVTTQKAFETKKAEAQAEINRLRTKDSTKKAELQSRLDSVTTEEAAATILQEAQAEKAKEDEQIEAKRRAVNEALAKLQDGTEFKNSLVSRKDQAAPYDDASHRTVDLAELDNIVTAVNNKIEELKNAAKAAIALANGLEASGDNTTSYDSLNADVNNEANQTEEKLNELKQKAQSEVAKARNTAIAALDQSEGKELSDKKKALQQLINDPTKTIADLKDLLNKVNKETELETKAAELIAKANKIQDPQQRQSFINRVNNLMNSDNESERTTDKLQEIENEISSSNERQEAARTQAYTDAKAAIDSISDSTEKQRLLTQLKKADSDEPKAELTISDIQNIKNEAEEIKNNEELNKNREDNFSISELTFSNITYDSANVRILFSTHELANSLYKRFVIEYNDGGENKSVLIDDYDQANDHLEFKLIDLNSNSNVSITRVLLNEKNIDITDKNTSFNTLELVKETKITSFDYKLIFEGDSKKASLSFDISNFEITSSTNAMLKVFNNTDKKDVYISFTLMPNMSPDFDNILFSILDEYEDEEYNGDSIEYFADGFLVDKSYEIKEILLIDNNNEILKTITTNSEIDTNINTTNKALTFNSLNITNNENNLNISLNLSETIETSKIVSTRIIGSNGWLSNIQLSFDSSDSKWKGQLNNVEYGATYTVSQVTVDNNRIFSYTNDNNSSVSIQNKTNLNNDIVIENITISDTENKIGKKIIVNLNNNDYSKFLQQYQSPRLIIQKQDLTNIFVDLKQKYIENNSIEYAYYDLEDNATYTIKGLSFLNKNVEYNKEFSNTIQTKQTLSVENLNNILTNINAINLNKKWWASRIKNKITNLKTLLLESNLNIGNYNLKDYDIELVIDESKWSNLNDLNGTLSLQLQFKSGSNYSNYKVININNLYSQSWIVSNKTNTKLFAELITISETGKTKSTKDFDEAFKNDESKINQGDLDTSLGGKPSIITEITDPTLAQFINIDESLMNAQNSNFKIFFVKYLDVENGFGIEQTTPYAMLGYIQYKILYWFNTSNFDAKYKNAVVPVWLGGYNNYTNKGSNDLFTIMKNALEIASNNNISAFNNNFGFRKDLNKNSDEILSEINAQTNDEEKWKVLMSLTNLEKQINHIVSITQNNYDPIIKRSNVKYGIYKAEKIQLGENNFLKFKMYIKPAYTKDSEKQVNSVVNGNYIEFKLLVK</sequence>
<feature type="coiled-coil region" evidence="1">
    <location>
        <begin position="374"/>
        <end position="401"/>
    </location>
</feature>
<organism evidence="2 3">
    <name type="scientific">Mycoplasmopsis maculosa</name>
    <dbReference type="NCBI Taxonomy" id="114885"/>
    <lineage>
        <taxon>Bacteria</taxon>
        <taxon>Bacillati</taxon>
        <taxon>Mycoplasmatota</taxon>
        <taxon>Mycoplasmoidales</taxon>
        <taxon>Metamycoplasmataceae</taxon>
        <taxon>Mycoplasmopsis</taxon>
    </lineage>
</organism>
<keyword evidence="3" id="KW-1185">Reference proteome</keyword>
<feature type="coiled-coil region" evidence="1">
    <location>
        <begin position="432"/>
        <end position="515"/>
    </location>
</feature>
<dbReference type="Proteomes" id="UP000290243">
    <property type="component" value="Chromosome"/>
</dbReference>
<dbReference type="EMBL" id="LR215037">
    <property type="protein sequence ID" value="VEU75724.1"/>
    <property type="molecule type" value="Genomic_DNA"/>
</dbReference>
<accession>A0A449B540</accession>